<dbReference type="Gene3D" id="3.30.420.10">
    <property type="entry name" value="Ribonuclease H-like superfamily/Ribonuclease H"/>
    <property type="match status" value="1"/>
</dbReference>
<gene>
    <name evidence="9" type="ORF">MEDL_11455</name>
</gene>
<dbReference type="OrthoDB" id="6430750at2759"/>
<feature type="domain" description="Reverse transcriptase" evidence="8">
    <location>
        <begin position="268"/>
        <end position="447"/>
    </location>
</feature>
<dbReference type="Pfam" id="PF22938">
    <property type="entry name" value="Integrase_p58_C"/>
    <property type="match status" value="1"/>
</dbReference>
<dbReference type="InterPro" id="IPR000477">
    <property type="entry name" value="RT_dom"/>
</dbReference>
<comment type="caution">
    <text evidence="9">The sequence shown here is derived from an EMBL/GenBank/DDBJ whole genome shotgun (WGS) entry which is preliminary data.</text>
</comment>
<keyword evidence="3" id="KW-0548">Nucleotidyltransferase</keyword>
<organism evidence="9 10">
    <name type="scientific">Mytilus edulis</name>
    <name type="common">Blue mussel</name>
    <dbReference type="NCBI Taxonomy" id="6550"/>
    <lineage>
        <taxon>Eukaryota</taxon>
        <taxon>Metazoa</taxon>
        <taxon>Spiralia</taxon>
        <taxon>Lophotrochozoa</taxon>
        <taxon>Mollusca</taxon>
        <taxon>Bivalvia</taxon>
        <taxon>Autobranchia</taxon>
        <taxon>Pteriomorphia</taxon>
        <taxon>Mytilida</taxon>
        <taxon>Mytiloidea</taxon>
        <taxon>Mytilidae</taxon>
        <taxon>Mytilinae</taxon>
        <taxon>Mytilus</taxon>
    </lineage>
</organism>
<evidence type="ECO:0000256" key="2">
    <source>
        <dbReference type="ARBA" id="ARBA00022679"/>
    </source>
</evidence>
<sequence length="869" mass="99421">MANGDSIPTLGTIDLPVKIGGSSITQKFTVAEIDAPAVLGYDFLHKNKCNLDLGFGILTINGIKMNCMKLSQMPSVFKVSINEKMTIPAHTEMIVNATIQGDSSHIMDAIVEPVMSNHTSNLLIAKALVDPSQGQVPLRIANLTDEEQTVFKSTCTAVCESVDMTQRCEDTCKVSQMITKENSDDIPMYLQDMFERSSSNLSESQVDELKQVLVQHKSTFSKTKDDLGRATAIQHKINTGTATPVKLQPRRLPFHKREEADKEVQRLLDCGIIEPSKSPWSTSLVLVKKKDSSTRICTDFRILNSKTIKDSYPLPRIDDSLDALRGSKWFSVLDLSSGYFQVEMDPQDKEKTAFSTSKGLFHFNVMAMGLCNGVATFQRLMEYVLAGLNWETCLIYIDDIIIFADSFESHLKRLDEVLGRIATNGLKVAPKKCHLFQKRVSFLGHIVSEEGISTDTEKIETVKSWPSPKNIKEVRSFLGTCSYYRRFIKDFATIAKPLHKLTEKNVHPFLVRTDHGALNWLLRFKNPEGQMARWLEVLNTYNFEVQHRPGRLHGNADGLSRRPCYPCSHCNKQDQKEFTNTELEGCIRMAKTNDDIEDQNTEDETQWIQQKTTEEIIQAQKSDEILGKLYQMKTESKDKPKWGDIAIQNPIFKRQWLDTITNVTVNQLLVPSCWTKDILQLLHNNPTSGHLGIHKTVARDWDEQLPWAFMAYRSSVHESTKFSPCKLMLGREIELPIDLIYGPHPQHEDFIDKTQVVNEHMIQITQNMWKVHEKARQNMVNASENQKKQYDIKSYQHSYQKRNVVWLYTPTRVKNISPKLQRKWDGPYFIVTVLSDVTYKIQKNPSSRSQVVHHDRLKPYYGEVNNWVI</sequence>
<dbReference type="InterPro" id="IPR043502">
    <property type="entry name" value="DNA/RNA_pol_sf"/>
</dbReference>
<evidence type="ECO:0000313" key="10">
    <source>
        <dbReference type="Proteomes" id="UP000683360"/>
    </source>
</evidence>
<keyword evidence="5" id="KW-0255">Endonuclease</keyword>
<keyword evidence="4" id="KW-0540">Nuclease</keyword>
<name>A0A8S3QQ14_MYTED</name>
<evidence type="ECO:0000313" key="9">
    <source>
        <dbReference type="EMBL" id="CAG2196561.1"/>
    </source>
</evidence>
<dbReference type="GO" id="GO:0004519">
    <property type="term" value="F:endonuclease activity"/>
    <property type="evidence" value="ECO:0007669"/>
    <property type="project" value="UniProtKB-KW"/>
</dbReference>
<dbReference type="PANTHER" id="PTHR37984:SF5">
    <property type="entry name" value="PROTEIN NYNRIN-LIKE"/>
    <property type="match status" value="1"/>
</dbReference>
<dbReference type="Pfam" id="PF00078">
    <property type="entry name" value="RVT_1"/>
    <property type="match status" value="1"/>
</dbReference>
<dbReference type="AlphaFoldDB" id="A0A8S3QQ14"/>
<dbReference type="InterPro" id="IPR054465">
    <property type="entry name" value="Integrase_p58-like_C"/>
</dbReference>
<dbReference type="PROSITE" id="PS50878">
    <property type="entry name" value="RT_POL"/>
    <property type="match status" value="1"/>
</dbReference>
<dbReference type="GO" id="GO:0003676">
    <property type="term" value="F:nucleic acid binding"/>
    <property type="evidence" value="ECO:0007669"/>
    <property type="project" value="InterPro"/>
</dbReference>
<dbReference type="Gene3D" id="3.10.10.10">
    <property type="entry name" value="HIV Type 1 Reverse Transcriptase, subunit A, domain 1"/>
    <property type="match status" value="1"/>
</dbReference>
<keyword evidence="1" id="KW-0645">Protease</keyword>
<dbReference type="EMBL" id="CAJPWZ010000561">
    <property type="protein sequence ID" value="CAG2196561.1"/>
    <property type="molecule type" value="Genomic_DNA"/>
</dbReference>
<evidence type="ECO:0000256" key="5">
    <source>
        <dbReference type="ARBA" id="ARBA00022759"/>
    </source>
</evidence>
<dbReference type="InterPro" id="IPR043128">
    <property type="entry name" value="Rev_trsase/Diguanyl_cyclase"/>
</dbReference>
<dbReference type="GO" id="GO:0003964">
    <property type="term" value="F:RNA-directed DNA polymerase activity"/>
    <property type="evidence" value="ECO:0007669"/>
    <property type="project" value="UniProtKB-KW"/>
</dbReference>
<evidence type="ECO:0000259" key="8">
    <source>
        <dbReference type="PROSITE" id="PS50878"/>
    </source>
</evidence>
<dbReference type="Gene3D" id="3.30.70.270">
    <property type="match status" value="2"/>
</dbReference>
<evidence type="ECO:0000256" key="3">
    <source>
        <dbReference type="ARBA" id="ARBA00022695"/>
    </source>
</evidence>
<evidence type="ECO:0000256" key="1">
    <source>
        <dbReference type="ARBA" id="ARBA00022670"/>
    </source>
</evidence>
<reference evidence="9" key="1">
    <citation type="submission" date="2021-03" db="EMBL/GenBank/DDBJ databases">
        <authorList>
            <person name="Bekaert M."/>
        </authorList>
    </citation>
    <scope>NUCLEOTIDE SEQUENCE</scope>
</reference>
<dbReference type="GO" id="GO:0006508">
    <property type="term" value="P:proteolysis"/>
    <property type="evidence" value="ECO:0007669"/>
    <property type="project" value="UniProtKB-KW"/>
</dbReference>
<evidence type="ECO:0000256" key="4">
    <source>
        <dbReference type="ARBA" id="ARBA00022722"/>
    </source>
</evidence>
<proteinExistence type="predicted"/>
<accession>A0A8S3QQ14</accession>
<dbReference type="SUPFAM" id="SSF56672">
    <property type="entry name" value="DNA/RNA polymerases"/>
    <property type="match status" value="1"/>
</dbReference>
<dbReference type="FunFam" id="3.30.70.270:FF:000020">
    <property type="entry name" value="Transposon Tf2-6 polyprotein-like Protein"/>
    <property type="match status" value="1"/>
</dbReference>
<dbReference type="InterPro" id="IPR021109">
    <property type="entry name" value="Peptidase_aspartic_dom_sf"/>
</dbReference>
<evidence type="ECO:0000256" key="6">
    <source>
        <dbReference type="ARBA" id="ARBA00022801"/>
    </source>
</evidence>
<dbReference type="Proteomes" id="UP000683360">
    <property type="component" value="Unassembled WGS sequence"/>
</dbReference>
<dbReference type="InterPro" id="IPR050951">
    <property type="entry name" value="Retrovirus_Pol_polyprotein"/>
</dbReference>
<evidence type="ECO:0000256" key="7">
    <source>
        <dbReference type="ARBA" id="ARBA00022918"/>
    </source>
</evidence>
<dbReference type="FunFam" id="3.10.10.10:FF:000007">
    <property type="entry name" value="Retrovirus-related Pol polyprotein from transposon 17.6-like Protein"/>
    <property type="match status" value="1"/>
</dbReference>
<dbReference type="CDD" id="cd01647">
    <property type="entry name" value="RT_LTR"/>
    <property type="match status" value="1"/>
</dbReference>
<keyword evidence="2" id="KW-0808">Transferase</keyword>
<keyword evidence="10" id="KW-1185">Reference proteome</keyword>
<dbReference type="Gene3D" id="2.40.70.10">
    <property type="entry name" value="Acid Proteases"/>
    <property type="match status" value="1"/>
</dbReference>
<dbReference type="PANTHER" id="PTHR37984">
    <property type="entry name" value="PROTEIN CBG26694"/>
    <property type="match status" value="1"/>
</dbReference>
<dbReference type="InterPro" id="IPR036397">
    <property type="entry name" value="RNaseH_sf"/>
</dbReference>
<keyword evidence="6" id="KW-0378">Hydrolase</keyword>
<protein>
    <submittedName>
        <fullName evidence="9">Transposon Ty3-G Gag-Pol polyprotein,Transposon Ty3-I Gag-Pol polyprotein</fullName>
    </submittedName>
</protein>
<dbReference type="GO" id="GO:0008233">
    <property type="term" value="F:peptidase activity"/>
    <property type="evidence" value="ECO:0007669"/>
    <property type="project" value="UniProtKB-KW"/>
</dbReference>
<keyword evidence="7" id="KW-0695">RNA-directed DNA polymerase</keyword>